<name>A0A4P6JK99_KTERU</name>
<dbReference type="OrthoDB" id="9804765at2"/>
<dbReference type="NCBIfam" id="NF002571">
    <property type="entry name" value="PRK02220.1"/>
    <property type="match status" value="1"/>
</dbReference>
<dbReference type="Proteomes" id="UP000290365">
    <property type="component" value="Chromosome"/>
</dbReference>
<proteinExistence type="predicted"/>
<dbReference type="AlphaFoldDB" id="A0A4P6JK99"/>
<evidence type="ECO:0000256" key="1">
    <source>
        <dbReference type="ARBA" id="ARBA00023235"/>
    </source>
</evidence>
<dbReference type="InterPro" id="IPR014347">
    <property type="entry name" value="Tautomerase/MIF_sf"/>
</dbReference>
<sequence length="69" mass="7770">MPIIQCDIREGRTPEQKQALARELTRVVHETIGAPIEYIYVLIRETPGSHHVKGGVALPPYAPPEEIQR</sequence>
<dbReference type="Gene3D" id="3.30.429.10">
    <property type="entry name" value="Macrophage Migration Inhibitory Factor"/>
    <property type="match status" value="1"/>
</dbReference>
<dbReference type="KEGG" id="kbs:EPA93_05970"/>
<dbReference type="Pfam" id="PF01361">
    <property type="entry name" value="Tautomerase"/>
    <property type="match status" value="1"/>
</dbReference>
<organism evidence="3 4">
    <name type="scientific">Ktedonosporobacter rubrisoli</name>
    <dbReference type="NCBI Taxonomy" id="2509675"/>
    <lineage>
        <taxon>Bacteria</taxon>
        <taxon>Bacillati</taxon>
        <taxon>Chloroflexota</taxon>
        <taxon>Ktedonobacteria</taxon>
        <taxon>Ktedonobacterales</taxon>
        <taxon>Ktedonosporobacteraceae</taxon>
        <taxon>Ktedonosporobacter</taxon>
    </lineage>
</organism>
<evidence type="ECO:0000259" key="2">
    <source>
        <dbReference type="Pfam" id="PF01361"/>
    </source>
</evidence>
<gene>
    <name evidence="3" type="ORF">EPA93_05970</name>
</gene>
<dbReference type="SUPFAM" id="SSF55331">
    <property type="entry name" value="Tautomerase/MIF"/>
    <property type="match status" value="1"/>
</dbReference>
<protein>
    <submittedName>
        <fullName evidence="3">4-oxalocrotonate tautomerase</fullName>
    </submittedName>
</protein>
<keyword evidence="1" id="KW-0413">Isomerase</keyword>
<evidence type="ECO:0000313" key="4">
    <source>
        <dbReference type="Proteomes" id="UP000290365"/>
    </source>
</evidence>
<feature type="domain" description="4-oxalocrotonate tautomerase-like" evidence="2">
    <location>
        <begin position="2"/>
        <end position="56"/>
    </location>
</feature>
<reference evidence="3 4" key="1">
    <citation type="submission" date="2019-01" db="EMBL/GenBank/DDBJ databases">
        <title>Ktedonosporobacter rubrisoli SCAWS-G2.</title>
        <authorList>
            <person name="Huang Y."/>
            <person name="Yan B."/>
        </authorList>
    </citation>
    <scope>NUCLEOTIDE SEQUENCE [LARGE SCALE GENOMIC DNA]</scope>
    <source>
        <strain evidence="3 4">SCAWS-G2</strain>
    </source>
</reference>
<accession>A0A4P6JK99</accession>
<keyword evidence="4" id="KW-1185">Reference proteome</keyword>
<dbReference type="EMBL" id="CP035758">
    <property type="protein sequence ID" value="QBD75574.1"/>
    <property type="molecule type" value="Genomic_DNA"/>
</dbReference>
<dbReference type="GO" id="GO:0016853">
    <property type="term" value="F:isomerase activity"/>
    <property type="evidence" value="ECO:0007669"/>
    <property type="project" value="UniProtKB-KW"/>
</dbReference>
<dbReference type="InterPro" id="IPR004370">
    <property type="entry name" value="4-OT-like_dom"/>
</dbReference>
<evidence type="ECO:0000313" key="3">
    <source>
        <dbReference type="EMBL" id="QBD75574.1"/>
    </source>
</evidence>